<protein>
    <recommendedName>
        <fullName evidence="1">shikimate dehydrogenase (NADP(+))</fullName>
        <ecNumber evidence="1">1.1.1.25</ecNumber>
    </recommendedName>
</protein>
<dbReference type="GO" id="GO:0009423">
    <property type="term" value="P:chorismate biosynthetic process"/>
    <property type="evidence" value="ECO:0007669"/>
    <property type="project" value="UniProtKB-UniPathway"/>
</dbReference>
<evidence type="ECO:0000313" key="10">
    <source>
        <dbReference type="EMBL" id="CAB4922668.1"/>
    </source>
</evidence>
<dbReference type="GO" id="GO:0050661">
    <property type="term" value="F:NADP binding"/>
    <property type="evidence" value="ECO:0007669"/>
    <property type="project" value="InterPro"/>
</dbReference>
<sequence length="279" mass="28290">MPDPSGATQVVGVIGDPVSHSLSPTIHNAAFRSLGMDWTCVAFPTPTGSAVDAVRGMEALGIVGLSVTMPHKAAVIEALQSVTETAGLLNAVNCISRSEAGLQGHNTDGDGFLAAINADFGLDPASKVCAVLGAGGAARSVILALQQAGAAEILVVNRTRDSAETAAALAGNVGTVATERSIEHAELVVNATSVGMAGTATAQGMPCDPSLLHPGQVLADLIYHPAQTELMRAAEHRGCRVSNGLTMLIHQAAVAFEIWTGETAPVQAMTQAVLAASSK</sequence>
<dbReference type="PANTHER" id="PTHR21089:SF1">
    <property type="entry name" value="BIFUNCTIONAL 3-DEHYDROQUINATE DEHYDRATASE_SHIKIMATE DEHYDROGENASE, CHLOROPLASTIC"/>
    <property type="match status" value="1"/>
</dbReference>
<organism evidence="10">
    <name type="scientific">freshwater metagenome</name>
    <dbReference type="NCBI Taxonomy" id="449393"/>
    <lineage>
        <taxon>unclassified sequences</taxon>
        <taxon>metagenomes</taxon>
        <taxon>ecological metagenomes</taxon>
    </lineage>
</organism>
<feature type="domain" description="Pyrroline-5-carboxylate reductase catalytic N-terminal" evidence="6">
    <location>
        <begin position="130"/>
        <end position="198"/>
    </location>
</feature>
<gene>
    <name evidence="9" type="ORF">UFOPK2766_00791</name>
    <name evidence="10" type="ORF">UFOPK3519_02017</name>
</gene>
<keyword evidence="5" id="KW-0057">Aromatic amino acid biosynthesis</keyword>
<dbReference type="NCBIfam" id="TIGR00507">
    <property type="entry name" value="aroE"/>
    <property type="match status" value="1"/>
</dbReference>
<dbReference type="CDD" id="cd01065">
    <property type="entry name" value="NAD_bind_Shikimate_DH"/>
    <property type="match status" value="1"/>
</dbReference>
<evidence type="ECO:0000259" key="7">
    <source>
        <dbReference type="Pfam" id="PF08501"/>
    </source>
</evidence>
<dbReference type="PANTHER" id="PTHR21089">
    <property type="entry name" value="SHIKIMATE DEHYDROGENASE"/>
    <property type="match status" value="1"/>
</dbReference>
<dbReference type="AlphaFoldDB" id="A0A6J7HSY3"/>
<dbReference type="Pfam" id="PF03807">
    <property type="entry name" value="F420_oxidored"/>
    <property type="match status" value="1"/>
</dbReference>
<dbReference type="GO" id="GO:0008652">
    <property type="term" value="P:amino acid biosynthetic process"/>
    <property type="evidence" value="ECO:0007669"/>
    <property type="project" value="UniProtKB-KW"/>
</dbReference>
<dbReference type="UniPathway" id="UPA00053">
    <property type="reaction ID" value="UER00087"/>
</dbReference>
<keyword evidence="4" id="KW-0560">Oxidoreductase</keyword>
<accession>A0A6J7HSY3</accession>
<evidence type="ECO:0000256" key="4">
    <source>
        <dbReference type="ARBA" id="ARBA00023002"/>
    </source>
</evidence>
<evidence type="ECO:0000259" key="8">
    <source>
        <dbReference type="Pfam" id="PF18317"/>
    </source>
</evidence>
<keyword evidence="3" id="KW-0521">NADP</keyword>
<dbReference type="Gene3D" id="3.40.50.10860">
    <property type="entry name" value="Leucine Dehydrogenase, chain A, domain 1"/>
    <property type="match status" value="1"/>
</dbReference>
<proteinExistence type="inferred from homology"/>
<dbReference type="InterPro" id="IPR022893">
    <property type="entry name" value="Shikimate_DH_fam"/>
</dbReference>
<evidence type="ECO:0000256" key="1">
    <source>
        <dbReference type="ARBA" id="ARBA00012962"/>
    </source>
</evidence>
<keyword evidence="2" id="KW-0028">Amino-acid biosynthesis</keyword>
<dbReference type="InterPro" id="IPR041121">
    <property type="entry name" value="SDH_C"/>
</dbReference>
<dbReference type="Pfam" id="PF18317">
    <property type="entry name" value="SDH_C"/>
    <property type="match status" value="1"/>
</dbReference>
<dbReference type="InterPro" id="IPR028939">
    <property type="entry name" value="P5C_Rdtase_cat_N"/>
</dbReference>
<dbReference type="EMBL" id="CAEZYU010000027">
    <property type="protein sequence ID" value="CAB4737394.1"/>
    <property type="molecule type" value="Genomic_DNA"/>
</dbReference>
<dbReference type="InterPro" id="IPR036291">
    <property type="entry name" value="NAD(P)-bd_dom_sf"/>
</dbReference>
<name>A0A6J7HSY3_9ZZZZ</name>
<dbReference type="SUPFAM" id="SSF53223">
    <property type="entry name" value="Aminoacid dehydrogenase-like, N-terminal domain"/>
    <property type="match status" value="1"/>
</dbReference>
<dbReference type="InterPro" id="IPR013708">
    <property type="entry name" value="Shikimate_DH-bd_N"/>
</dbReference>
<dbReference type="GO" id="GO:0009073">
    <property type="term" value="P:aromatic amino acid family biosynthetic process"/>
    <property type="evidence" value="ECO:0007669"/>
    <property type="project" value="UniProtKB-KW"/>
</dbReference>
<dbReference type="EC" id="1.1.1.25" evidence="1"/>
<dbReference type="SUPFAM" id="SSF51735">
    <property type="entry name" value="NAD(P)-binding Rossmann-fold domains"/>
    <property type="match status" value="1"/>
</dbReference>
<dbReference type="Pfam" id="PF08501">
    <property type="entry name" value="Shikimate_dh_N"/>
    <property type="match status" value="1"/>
</dbReference>
<reference evidence="10" key="1">
    <citation type="submission" date="2020-05" db="EMBL/GenBank/DDBJ databases">
        <authorList>
            <person name="Chiriac C."/>
            <person name="Salcher M."/>
            <person name="Ghai R."/>
            <person name="Kavagutti S V."/>
        </authorList>
    </citation>
    <scope>NUCLEOTIDE SEQUENCE</scope>
</reference>
<evidence type="ECO:0000256" key="5">
    <source>
        <dbReference type="ARBA" id="ARBA00023141"/>
    </source>
</evidence>
<dbReference type="GO" id="GO:0005829">
    <property type="term" value="C:cytosol"/>
    <property type="evidence" value="ECO:0007669"/>
    <property type="project" value="TreeGrafter"/>
</dbReference>
<dbReference type="GO" id="GO:0004764">
    <property type="term" value="F:shikimate 3-dehydrogenase (NADP+) activity"/>
    <property type="evidence" value="ECO:0007669"/>
    <property type="project" value="UniProtKB-EC"/>
</dbReference>
<evidence type="ECO:0000256" key="3">
    <source>
        <dbReference type="ARBA" id="ARBA00022857"/>
    </source>
</evidence>
<evidence type="ECO:0000256" key="2">
    <source>
        <dbReference type="ARBA" id="ARBA00022605"/>
    </source>
</evidence>
<dbReference type="Gene3D" id="3.40.50.720">
    <property type="entry name" value="NAD(P)-binding Rossmann-like Domain"/>
    <property type="match status" value="1"/>
</dbReference>
<dbReference type="InterPro" id="IPR011342">
    <property type="entry name" value="Shikimate_DH"/>
</dbReference>
<dbReference type="InterPro" id="IPR046346">
    <property type="entry name" value="Aminoacid_DH-like_N_sf"/>
</dbReference>
<dbReference type="GO" id="GO:0019632">
    <property type="term" value="P:shikimate metabolic process"/>
    <property type="evidence" value="ECO:0007669"/>
    <property type="project" value="InterPro"/>
</dbReference>
<dbReference type="EMBL" id="CAFBMG010000264">
    <property type="protein sequence ID" value="CAB4922668.1"/>
    <property type="molecule type" value="Genomic_DNA"/>
</dbReference>
<feature type="domain" description="SDH C-terminal" evidence="8">
    <location>
        <begin position="244"/>
        <end position="274"/>
    </location>
</feature>
<evidence type="ECO:0000259" key="6">
    <source>
        <dbReference type="Pfam" id="PF03807"/>
    </source>
</evidence>
<evidence type="ECO:0000313" key="9">
    <source>
        <dbReference type="EMBL" id="CAB4737394.1"/>
    </source>
</evidence>
<feature type="domain" description="Shikimate dehydrogenase substrate binding N-terminal" evidence="7">
    <location>
        <begin position="13"/>
        <end position="95"/>
    </location>
</feature>
<dbReference type="HAMAP" id="MF_00222">
    <property type="entry name" value="Shikimate_DH_AroE"/>
    <property type="match status" value="1"/>
</dbReference>